<organism evidence="5 6">
    <name type="scientific">Actinomyces graevenitzii C83</name>
    <dbReference type="NCBI Taxonomy" id="435830"/>
    <lineage>
        <taxon>Bacteria</taxon>
        <taxon>Bacillati</taxon>
        <taxon>Actinomycetota</taxon>
        <taxon>Actinomycetes</taxon>
        <taxon>Actinomycetales</taxon>
        <taxon>Actinomycetaceae</taxon>
        <taxon>Actinomyces</taxon>
    </lineage>
</organism>
<dbReference type="Pfam" id="PF01420">
    <property type="entry name" value="Methylase_S"/>
    <property type="match status" value="1"/>
</dbReference>
<evidence type="ECO:0000313" key="5">
    <source>
        <dbReference type="EMBL" id="EHM89439.1"/>
    </source>
</evidence>
<evidence type="ECO:0000256" key="1">
    <source>
        <dbReference type="ARBA" id="ARBA00010923"/>
    </source>
</evidence>
<dbReference type="InterPro" id="IPR044946">
    <property type="entry name" value="Restrct_endonuc_typeI_TRD_sf"/>
</dbReference>
<dbReference type="PANTHER" id="PTHR30408">
    <property type="entry name" value="TYPE-1 RESTRICTION ENZYME ECOKI SPECIFICITY PROTEIN"/>
    <property type="match status" value="1"/>
</dbReference>
<dbReference type="RefSeq" id="WP_005984481.1">
    <property type="nucleotide sequence ID" value="NZ_JH470338.1"/>
</dbReference>
<comment type="similarity">
    <text evidence="1">Belongs to the type-I restriction system S methylase family.</text>
</comment>
<keyword evidence="2" id="KW-0680">Restriction system</keyword>
<dbReference type="InterPro" id="IPR052021">
    <property type="entry name" value="Type-I_RS_S_subunit"/>
</dbReference>
<dbReference type="STRING" id="435830.HMPREF0045_00104"/>
<keyword evidence="6" id="KW-1185">Reference proteome</keyword>
<dbReference type="SUPFAM" id="SSF116734">
    <property type="entry name" value="DNA methylase specificity domain"/>
    <property type="match status" value="2"/>
</dbReference>
<dbReference type="PANTHER" id="PTHR30408:SF13">
    <property type="entry name" value="TYPE I RESTRICTION ENZYME HINDI SPECIFICITY SUBUNIT"/>
    <property type="match status" value="1"/>
</dbReference>
<proteinExistence type="inferred from homology"/>
<dbReference type="EMBL" id="ACRN01000001">
    <property type="protein sequence ID" value="EHM89439.1"/>
    <property type="molecule type" value="Genomic_DNA"/>
</dbReference>
<dbReference type="Gene3D" id="3.90.220.20">
    <property type="entry name" value="DNA methylase specificity domains"/>
    <property type="match status" value="2"/>
</dbReference>
<evidence type="ECO:0000259" key="4">
    <source>
        <dbReference type="Pfam" id="PF01420"/>
    </source>
</evidence>
<dbReference type="AlphaFoldDB" id="G9PDM1"/>
<keyword evidence="3" id="KW-0238">DNA-binding</keyword>
<evidence type="ECO:0000256" key="2">
    <source>
        <dbReference type="ARBA" id="ARBA00022747"/>
    </source>
</evidence>
<reference evidence="5 6" key="1">
    <citation type="submission" date="2011-10" db="EMBL/GenBank/DDBJ databases">
        <title>The Genome Sequence of Actinomyces graevenitzii C83.</title>
        <authorList>
            <consortium name="The Broad Institute Genome Sequencing Platform"/>
            <consortium name="The Broad Institute Genome Sequencing Center for Infectious Disease"/>
            <person name="Earl A."/>
            <person name="Ward D."/>
            <person name="Feldgarden M."/>
            <person name="Gevers D."/>
            <person name="Sibley C.D."/>
            <person name="Field T.R."/>
            <person name="Grinwis M."/>
            <person name="Eshaghurshan C.S."/>
            <person name="Surette M.G."/>
            <person name="Young S.K."/>
            <person name="Zeng Q."/>
            <person name="Gargeya S."/>
            <person name="Fitzgerald M."/>
            <person name="Haas B."/>
            <person name="Abouelleil A."/>
            <person name="Alvarado L."/>
            <person name="Arachchi H.M."/>
            <person name="Berlin A."/>
            <person name="Brown A."/>
            <person name="Chapman S.B."/>
            <person name="Chen Z."/>
            <person name="Dunbar C."/>
            <person name="Freedman E."/>
            <person name="Gearin G."/>
            <person name="Goldberg J."/>
            <person name="Griggs A."/>
            <person name="Gujja S."/>
            <person name="Heiman D."/>
            <person name="Howarth C."/>
            <person name="Larson L."/>
            <person name="Lui A."/>
            <person name="MacDonald P.J.P."/>
            <person name="Montmayeur A."/>
            <person name="Murphy C."/>
            <person name="Neiman D."/>
            <person name="Pearson M."/>
            <person name="Priest M."/>
            <person name="Roberts A."/>
            <person name="Saif S."/>
            <person name="Shea T."/>
            <person name="Shenoy N."/>
            <person name="Sisk P."/>
            <person name="Stolte C."/>
            <person name="Sykes S."/>
            <person name="Wortman J."/>
            <person name="Nusbaum C."/>
            <person name="Birren B."/>
        </authorList>
    </citation>
    <scope>NUCLEOTIDE SEQUENCE [LARGE SCALE GENOMIC DNA]</scope>
    <source>
        <strain evidence="5 6">C83</strain>
    </source>
</reference>
<feature type="domain" description="Type I restriction modification DNA specificity" evidence="4">
    <location>
        <begin position="65"/>
        <end position="168"/>
    </location>
</feature>
<dbReference type="OrthoDB" id="3197085at2"/>
<dbReference type="eggNOG" id="COG0732">
    <property type="taxonomic scope" value="Bacteria"/>
</dbReference>
<dbReference type="HOGENOM" id="CLU_021095_2_1_11"/>
<sequence>MIVLDDLCLNIVDCLHKTAPINELGNYFAVGTPAMRGNSIDYSLARRIDDITFDEWTKRLRPRYGDLLLAREAPVGPVVRIPIEENVAPGQRTVLLRPDTAKVISDYLYYLLIAPEQQERLNQPVGGSTVAHLNVADVRSFRLPDVPPLMEQRRIAEVLGALDDKIESNLRVRNLCRDLGGNLVADTVRSAPSTQLEHYAASISRGVTPQYYKDEDTSPVLVLNQKCIRDGWVTPELARLMTPRAREKSQAIARLDDLLVNSTGQGTLGRVARWDSDDPIYVDSHVTVVKADPRRIYPVLMPYLVFPLQDEIEHMATGSTGQTELSPSRLAQLNVPLLSLEEQRPLSARLVALEAQAHYCQVQSLKLTELRDALLPELMSGRMRVDEAGCLVSEALDEEVRSV</sequence>
<evidence type="ECO:0000256" key="3">
    <source>
        <dbReference type="ARBA" id="ARBA00023125"/>
    </source>
</evidence>
<name>G9PDM1_9ACTO</name>
<accession>G9PDM1</accession>
<evidence type="ECO:0000313" key="6">
    <source>
        <dbReference type="Proteomes" id="UP000003822"/>
    </source>
</evidence>
<comment type="caution">
    <text evidence="5">The sequence shown here is derived from an EMBL/GenBank/DDBJ whole genome shotgun (WGS) entry which is preliminary data.</text>
</comment>
<gene>
    <name evidence="5" type="ORF">HMPREF0045_00104</name>
</gene>
<dbReference type="GO" id="GO:0009307">
    <property type="term" value="P:DNA restriction-modification system"/>
    <property type="evidence" value="ECO:0007669"/>
    <property type="project" value="UniProtKB-KW"/>
</dbReference>
<dbReference type="Proteomes" id="UP000003822">
    <property type="component" value="Unassembled WGS sequence"/>
</dbReference>
<dbReference type="PATRIC" id="fig|435830.3.peg.90"/>
<dbReference type="InterPro" id="IPR000055">
    <property type="entry name" value="Restrct_endonuc_typeI_TRD"/>
</dbReference>
<dbReference type="GO" id="GO:0003677">
    <property type="term" value="F:DNA binding"/>
    <property type="evidence" value="ECO:0007669"/>
    <property type="project" value="UniProtKB-KW"/>
</dbReference>
<protein>
    <recommendedName>
        <fullName evidence="4">Type I restriction modification DNA specificity domain-containing protein</fullName>
    </recommendedName>
</protein>